<keyword evidence="2" id="KW-1185">Reference proteome</keyword>
<dbReference type="RefSeq" id="WP_010901458.1">
    <property type="nucleotide sequence ID" value="NC_002578.1"/>
</dbReference>
<dbReference type="HOGENOM" id="CLU_037618_0_1_2"/>
<name>Q9HJC3_THEAC</name>
<organism evidence="1 2">
    <name type="scientific">Thermoplasma acidophilum (strain ATCC 25905 / DSM 1728 / JCM 9062 / NBRC 15155 / AMRC-C165)</name>
    <dbReference type="NCBI Taxonomy" id="273075"/>
    <lineage>
        <taxon>Archaea</taxon>
        <taxon>Methanobacteriati</taxon>
        <taxon>Thermoplasmatota</taxon>
        <taxon>Thermoplasmata</taxon>
        <taxon>Thermoplasmatales</taxon>
        <taxon>Thermoplasmataceae</taxon>
        <taxon>Thermoplasma</taxon>
    </lineage>
</organism>
<dbReference type="ESTHER" id="theac-TA1047">
    <property type="family name" value="A85-Feruloyl-Esterase"/>
</dbReference>
<evidence type="ECO:0008006" key="3">
    <source>
        <dbReference type="Google" id="ProtNLM"/>
    </source>
</evidence>
<dbReference type="Pfam" id="PF00756">
    <property type="entry name" value="Esterase"/>
    <property type="match status" value="1"/>
</dbReference>
<dbReference type="Gene3D" id="3.40.50.1820">
    <property type="entry name" value="alpha/beta hydrolase"/>
    <property type="match status" value="1"/>
</dbReference>
<dbReference type="eggNOG" id="arCOG05356">
    <property type="taxonomic scope" value="Archaea"/>
</dbReference>
<dbReference type="EnsemblBacteria" id="CAC12175">
    <property type="protein sequence ID" value="CAC12175"/>
    <property type="gene ID" value="CAC12175"/>
</dbReference>
<protein>
    <recommendedName>
        <fullName evidence="3">Esterase</fullName>
    </recommendedName>
</protein>
<dbReference type="InParanoid" id="Q9HJC3"/>
<dbReference type="SUPFAM" id="SSF53474">
    <property type="entry name" value="alpha/beta-Hydrolases"/>
    <property type="match status" value="1"/>
</dbReference>
<dbReference type="PaxDb" id="273075-Ta1047"/>
<evidence type="ECO:0000313" key="1">
    <source>
        <dbReference type="EMBL" id="CAC12175.1"/>
    </source>
</evidence>
<dbReference type="OrthoDB" id="39489at2157"/>
<dbReference type="KEGG" id="tac:Ta1047"/>
<evidence type="ECO:0000313" key="2">
    <source>
        <dbReference type="Proteomes" id="UP000001024"/>
    </source>
</evidence>
<dbReference type="InterPro" id="IPR029058">
    <property type="entry name" value="AB_hydrolase_fold"/>
</dbReference>
<sequence>MIEISEEKVLAKSLTENPLGDPAVRDVNIIKVNATERSPVIIGLAGFTGSGRSFLNRTYTSMDFLTALKEIDEKRSDLGFIIVLPDVMTGLYGNQYLNSSAVGNYEDFIVKDIVGIIRERFGERPMGVFGKSSGGFGSYTLAVRHPDIFSGFIDVSGDSAFEYVYIPDFPDTYKEIRRQGLYRWFDEIHRKLSLQNQDIKVANIVAMSAFYSPDPGSPMGISLPFDIETGELIESVWNRWLKFDPARNIADYMDVLRDMAIFLQVGAKDEFHTDIGIGTMHRKLEQENVVHFYEVYDSGHFGIDYFYLKSLPLLIELIEQ</sequence>
<dbReference type="Proteomes" id="UP000001024">
    <property type="component" value="Chromosome"/>
</dbReference>
<dbReference type="InterPro" id="IPR000801">
    <property type="entry name" value="Esterase-like"/>
</dbReference>
<proteinExistence type="predicted"/>
<dbReference type="AlphaFoldDB" id="Q9HJC3"/>
<dbReference type="EMBL" id="AL445066">
    <property type="protein sequence ID" value="CAC12175.1"/>
    <property type="molecule type" value="Genomic_DNA"/>
</dbReference>
<dbReference type="STRING" id="273075.gene:9572267"/>
<accession>Q9HJC3</accession>
<gene>
    <name evidence="1" type="ordered locus">Ta1047</name>
</gene>
<reference evidence="1 2" key="1">
    <citation type="journal article" date="2000" name="Nature">
        <title>The genome sequence of the thermoacidophilic scavenger Thermoplasma acidophilum.</title>
        <authorList>
            <person name="Ruepp A."/>
            <person name="Graml W."/>
            <person name="Santos-Martinez M.L."/>
            <person name="Koretke K.K."/>
            <person name="Volker C."/>
            <person name="Mewes H.W."/>
            <person name="Frishman D."/>
            <person name="Stocker S."/>
            <person name="Lupas A.N."/>
            <person name="Baumeister W."/>
        </authorList>
    </citation>
    <scope>NUCLEOTIDE SEQUENCE [LARGE SCALE GENOMIC DNA]</scope>
    <source>
        <strain evidence="2">ATCC 25905 / DSM 1728 / JCM 9062 / NBRC 15155 / AMRC-C165</strain>
    </source>
</reference>